<feature type="active site" description="Nucleophile" evidence="5">
    <location>
        <position position="264"/>
    </location>
</feature>
<dbReference type="PANTHER" id="PTHR10353:SF36">
    <property type="entry name" value="LP05116P"/>
    <property type="match status" value="1"/>
</dbReference>
<dbReference type="EC" id="3.2.1.21" evidence="2"/>
<dbReference type="SUPFAM" id="SSF51445">
    <property type="entry name" value="(Trans)glycosidases"/>
    <property type="match status" value="1"/>
</dbReference>
<dbReference type="GO" id="GO:0008422">
    <property type="term" value="F:beta-glucosidase activity"/>
    <property type="evidence" value="ECO:0007669"/>
    <property type="project" value="TreeGrafter"/>
</dbReference>
<keyword evidence="3 7" id="KW-0378">Hydrolase</keyword>
<dbReference type="InterPro" id="IPR017853">
    <property type="entry name" value="GH"/>
</dbReference>
<dbReference type="PROSITE" id="PS00572">
    <property type="entry name" value="GLYCOSYL_HYDROL_F1_1"/>
    <property type="match status" value="1"/>
</dbReference>
<dbReference type="PANTHER" id="PTHR10353">
    <property type="entry name" value="GLYCOSYL HYDROLASE"/>
    <property type="match status" value="1"/>
</dbReference>
<reference evidence="7 8" key="1">
    <citation type="journal article" date="2019" name="Commun. Biol.">
        <title>The bagworm genome reveals a unique fibroin gene that provides high tensile strength.</title>
        <authorList>
            <person name="Kono N."/>
            <person name="Nakamura H."/>
            <person name="Ohtoshi R."/>
            <person name="Tomita M."/>
            <person name="Numata K."/>
            <person name="Arakawa K."/>
        </authorList>
    </citation>
    <scope>NUCLEOTIDE SEQUENCE [LARGE SCALE GENOMIC DNA]</scope>
</reference>
<evidence type="ECO:0000256" key="2">
    <source>
        <dbReference type="ARBA" id="ARBA00012744"/>
    </source>
</evidence>
<name>A0A4C1WYU6_EUMVA</name>
<evidence type="ECO:0000256" key="3">
    <source>
        <dbReference type="ARBA" id="ARBA00022801"/>
    </source>
</evidence>
<protein>
    <recommendedName>
        <fullName evidence="2">beta-glucosidase</fullName>
        <ecNumber evidence="2">3.2.1.21</ecNumber>
    </recommendedName>
</protein>
<dbReference type="AlphaFoldDB" id="A0A4C1WYU6"/>
<dbReference type="PRINTS" id="PR00131">
    <property type="entry name" value="GLHYDRLASE1"/>
</dbReference>
<dbReference type="Pfam" id="PF00232">
    <property type="entry name" value="Glyco_hydro_1"/>
    <property type="match status" value="1"/>
</dbReference>
<evidence type="ECO:0000256" key="6">
    <source>
        <dbReference type="RuleBase" id="RU003690"/>
    </source>
</evidence>
<dbReference type="EMBL" id="BGZK01000679">
    <property type="protein sequence ID" value="GBP55852.1"/>
    <property type="molecule type" value="Genomic_DNA"/>
</dbReference>
<evidence type="ECO:0000256" key="5">
    <source>
        <dbReference type="PROSITE-ProRule" id="PRU10055"/>
    </source>
</evidence>
<evidence type="ECO:0000256" key="4">
    <source>
        <dbReference type="ARBA" id="ARBA00023295"/>
    </source>
</evidence>
<dbReference type="Gene3D" id="3.20.20.80">
    <property type="entry name" value="Glycosidases"/>
    <property type="match status" value="1"/>
</dbReference>
<keyword evidence="8" id="KW-1185">Reference proteome</keyword>
<dbReference type="InterPro" id="IPR001360">
    <property type="entry name" value="Glyco_hydro_1"/>
</dbReference>
<dbReference type="InterPro" id="IPR018120">
    <property type="entry name" value="Glyco_hydro_1_AS"/>
</dbReference>
<comment type="similarity">
    <text evidence="1 6">Belongs to the glycosyl hydrolase 1 family.</text>
</comment>
<organism evidence="7 8">
    <name type="scientific">Eumeta variegata</name>
    <name type="common">Bagworm moth</name>
    <name type="synonym">Eumeta japonica</name>
    <dbReference type="NCBI Taxonomy" id="151549"/>
    <lineage>
        <taxon>Eukaryota</taxon>
        <taxon>Metazoa</taxon>
        <taxon>Ecdysozoa</taxon>
        <taxon>Arthropoda</taxon>
        <taxon>Hexapoda</taxon>
        <taxon>Insecta</taxon>
        <taxon>Pterygota</taxon>
        <taxon>Neoptera</taxon>
        <taxon>Endopterygota</taxon>
        <taxon>Lepidoptera</taxon>
        <taxon>Glossata</taxon>
        <taxon>Ditrysia</taxon>
        <taxon>Tineoidea</taxon>
        <taxon>Psychidae</taxon>
        <taxon>Oiketicinae</taxon>
        <taxon>Eumeta</taxon>
    </lineage>
</organism>
<evidence type="ECO:0000256" key="1">
    <source>
        <dbReference type="ARBA" id="ARBA00010838"/>
    </source>
</evidence>
<comment type="caution">
    <text evidence="7">The sequence shown here is derived from an EMBL/GenBank/DDBJ whole genome shotgun (WGS) entry which is preliminary data.</text>
</comment>
<dbReference type="STRING" id="151549.A0A4C1WYU6"/>
<gene>
    <name evidence="7" type="primary">LCT</name>
    <name evidence="7" type="ORF">EVAR_38449_1</name>
</gene>
<keyword evidence="4" id="KW-0326">Glycosidase</keyword>
<dbReference type="OrthoDB" id="65569at2759"/>
<accession>A0A4C1WYU6</accession>
<dbReference type="GO" id="GO:0005975">
    <property type="term" value="P:carbohydrate metabolic process"/>
    <property type="evidence" value="ECO:0007669"/>
    <property type="project" value="InterPro"/>
</dbReference>
<dbReference type="Proteomes" id="UP000299102">
    <property type="component" value="Unassembled WGS sequence"/>
</dbReference>
<sequence length="370" mass="42989">MVTLYHWDLPQRLQDLGGWANPHIVDWFADYARVAFEQFGDRVKYWITMNEPKEVCYQGYGEVTKAPILNAKGIGEYMCAKNLLLAHAKAFHMYDEEYRGTYGGTIGITLSGSWYEPASTSEDDFEAADDRYQFEVGKYAHPIFSKSGDFPPAMKNRIAEKSSEQGFPRSRLPEFTEEEIEYVRGTSDFFGLNHYTTYLVYRNESVQNLYDVPSFYGDSDTGAYQDAEWEDAASVWLKVVPWGFYKLLGKIREYYDNPPVYVTENGFSSTGGLLDDDRVNYYRTYLSAMLDAMEEGSDVRLYTAWSLMDNFEWMYGYMDRFGLYEVDFESPERTRTPRKSAFVYKEIVRSRELDFSYEPNTDVMTIAEGK</sequence>
<evidence type="ECO:0000313" key="7">
    <source>
        <dbReference type="EMBL" id="GBP55852.1"/>
    </source>
</evidence>
<proteinExistence type="inferred from homology"/>
<evidence type="ECO:0000313" key="8">
    <source>
        <dbReference type="Proteomes" id="UP000299102"/>
    </source>
</evidence>